<name>A0A1V4HG32_9BACL</name>
<protein>
    <recommendedName>
        <fullName evidence="3">Antitoxin VbhA domain-containing protein</fullName>
    </recommendedName>
</protein>
<evidence type="ECO:0008006" key="3">
    <source>
        <dbReference type="Google" id="ProtNLM"/>
    </source>
</evidence>
<organism evidence="1 2">
    <name type="scientific">Paenibacillus ferrarius</name>
    <dbReference type="NCBI Taxonomy" id="1469647"/>
    <lineage>
        <taxon>Bacteria</taxon>
        <taxon>Bacillati</taxon>
        <taxon>Bacillota</taxon>
        <taxon>Bacilli</taxon>
        <taxon>Bacillales</taxon>
        <taxon>Paenibacillaceae</taxon>
        <taxon>Paenibacillus</taxon>
    </lineage>
</organism>
<reference evidence="2" key="1">
    <citation type="submission" date="2016-07" db="EMBL/GenBank/DDBJ databases">
        <authorList>
            <person name="Florea S."/>
            <person name="Webb J.S."/>
            <person name="Jaromczyk J."/>
            <person name="Schardl C.L."/>
        </authorList>
    </citation>
    <scope>NUCLEOTIDE SEQUENCE [LARGE SCALE GENOMIC DNA]</scope>
    <source>
        <strain evidence="2">CY1</strain>
    </source>
</reference>
<dbReference type="EMBL" id="MBTG01000023">
    <property type="protein sequence ID" value="OPH53369.1"/>
    <property type="molecule type" value="Genomic_DNA"/>
</dbReference>
<accession>A0A1V4HG32</accession>
<sequence>MPHVVTMIEDTTDYAFRNAKASLEIEGQTLPTGSEELILKNLRGELSEEEFLQRALEIALSV</sequence>
<dbReference type="RefSeq" id="WP_079415413.1">
    <property type="nucleotide sequence ID" value="NZ_MBTG01000023.1"/>
</dbReference>
<dbReference type="AlphaFoldDB" id="A0A1V4HG32"/>
<keyword evidence="2" id="KW-1185">Reference proteome</keyword>
<dbReference type="InterPro" id="IPR033788">
    <property type="entry name" value="VbhA-like"/>
</dbReference>
<dbReference type="STRING" id="1469647.BC351_05740"/>
<dbReference type="Proteomes" id="UP000190626">
    <property type="component" value="Unassembled WGS sequence"/>
</dbReference>
<comment type="caution">
    <text evidence="1">The sequence shown here is derived from an EMBL/GenBank/DDBJ whole genome shotgun (WGS) entry which is preliminary data.</text>
</comment>
<gene>
    <name evidence="1" type="ORF">BC351_05740</name>
</gene>
<evidence type="ECO:0000313" key="1">
    <source>
        <dbReference type="EMBL" id="OPH53369.1"/>
    </source>
</evidence>
<dbReference type="CDD" id="cd11586">
    <property type="entry name" value="VbhA_like"/>
    <property type="match status" value="1"/>
</dbReference>
<evidence type="ECO:0000313" key="2">
    <source>
        <dbReference type="Proteomes" id="UP000190626"/>
    </source>
</evidence>
<proteinExistence type="predicted"/>